<dbReference type="OMA" id="QVECEFE"/>
<feature type="compositionally biased region" description="Polar residues" evidence="1">
    <location>
        <begin position="1"/>
        <end position="26"/>
    </location>
</feature>
<organism evidence="3">
    <name type="scientific">Naegleria gruberi</name>
    <name type="common">Amoeba</name>
    <dbReference type="NCBI Taxonomy" id="5762"/>
    <lineage>
        <taxon>Eukaryota</taxon>
        <taxon>Discoba</taxon>
        <taxon>Heterolobosea</taxon>
        <taxon>Tetramitia</taxon>
        <taxon>Eutetramitia</taxon>
        <taxon>Vahlkampfiidae</taxon>
        <taxon>Naegleria</taxon>
    </lineage>
</organism>
<dbReference type="RefSeq" id="XP_002677348.1">
    <property type="nucleotide sequence ID" value="XM_002677302.1"/>
</dbReference>
<feature type="compositionally biased region" description="Polar residues" evidence="1">
    <location>
        <begin position="73"/>
        <end position="84"/>
    </location>
</feature>
<proteinExistence type="predicted"/>
<name>D2VF16_NAEGR</name>
<feature type="region of interest" description="Disordered" evidence="1">
    <location>
        <begin position="254"/>
        <end position="277"/>
    </location>
</feature>
<feature type="region of interest" description="Disordered" evidence="1">
    <location>
        <begin position="612"/>
        <end position="660"/>
    </location>
</feature>
<feature type="compositionally biased region" description="Low complexity" evidence="1">
    <location>
        <begin position="85"/>
        <end position="95"/>
    </location>
</feature>
<evidence type="ECO:0000256" key="1">
    <source>
        <dbReference type="SAM" id="MobiDB-lite"/>
    </source>
</evidence>
<dbReference type="KEGG" id="ngr:NAEGRDRAFT_79703"/>
<feature type="region of interest" description="Disordered" evidence="1">
    <location>
        <begin position="1"/>
        <end position="35"/>
    </location>
</feature>
<dbReference type="GeneID" id="8856946"/>
<feature type="compositionally biased region" description="Acidic residues" evidence="1">
    <location>
        <begin position="651"/>
        <end position="660"/>
    </location>
</feature>
<keyword evidence="3" id="KW-1185">Reference proteome</keyword>
<evidence type="ECO:0000313" key="3">
    <source>
        <dbReference type="Proteomes" id="UP000006671"/>
    </source>
</evidence>
<dbReference type="AlphaFoldDB" id="D2VF16"/>
<dbReference type="Proteomes" id="UP000006671">
    <property type="component" value="Unassembled WGS sequence"/>
</dbReference>
<dbReference type="InParanoid" id="D2VF16"/>
<evidence type="ECO:0000313" key="2">
    <source>
        <dbReference type="EMBL" id="EFC44604.1"/>
    </source>
</evidence>
<accession>D2VF16</accession>
<dbReference type="VEuPathDB" id="AmoebaDB:NAEGRDRAFT_79703"/>
<gene>
    <name evidence="2" type="ORF">NAEGRDRAFT_79703</name>
</gene>
<protein>
    <submittedName>
        <fullName evidence="2">Predicted protein</fullName>
    </submittedName>
</protein>
<dbReference type="EMBL" id="GG738867">
    <property type="protein sequence ID" value="EFC44604.1"/>
    <property type="molecule type" value="Genomic_DNA"/>
</dbReference>
<reference evidence="2 3" key="1">
    <citation type="journal article" date="2010" name="Cell">
        <title>The genome of Naegleria gruberi illuminates early eukaryotic versatility.</title>
        <authorList>
            <person name="Fritz-Laylin L.K."/>
            <person name="Prochnik S.E."/>
            <person name="Ginger M.L."/>
            <person name="Dacks J.B."/>
            <person name="Carpenter M.L."/>
            <person name="Field M.C."/>
            <person name="Kuo A."/>
            <person name="Paredez A."/>
            <person name="Chapman J."/>
            <person name="Pham J."/>
            <person name="Shu S."/>
            <person name="Neupane R."/>
            <person name="Cipriano M."/>
            <person name="Mancuso J."/>
            <person name="Tu H."/>
            <person name="Salamov A."/>
            <person name="Lindquist E."/>
            <person name="Shapiro H."/>
            <person name="Lucas S."/>
            <person name="Grigoriev I.V."/>
            <person name="Cande W.Z."/>
            <person name="Fulton C."/>
            <person name="Rokhsar D.S."/>
            <person name="Dawson S.C."/>
        </authorList>
    </citation>
    <scope>NUCLEOTIDE SEQUENCE [LARGE SCALE GENOMIC DNA]</scope>
    <source>
        <strain evidence="2 3">NEG-M</strain>
    </source>
</reference>
<feature type="region of interest" description="Disordered" evidence="1">
    <location>
        <begin position="50"/>
        <end position="97"/>
    </location>
</feature>
<sequence>MLDVQSSLQDSKTIHELSSATTPQQQLFGKGSSSSTSLVLPLTGLNLSNNNTTSNSININNNNTNGLSSNSSRQYVSDTTSVQTNNRSDSSNRNRIGLVDYTMSDSKDDDTHLLMLQHSTNNNTNPQQVSSILSNTTSTAYQQQVFHSTAPTQLHGNNTGHNKILSSNNDSSIILPNVSSQLSNSNMFVSCINKSANSVHFNNNQSMSNMQSDTMEASEGIFMPNSQNSRNSTTTGLVSNNSTMMHVAFSTQKNMQNGQPTCSSSSSLENQHQPQHALQQTNVGINSTNPNYQFLINQMQQTPSSSSSSMRMLPNATLNMQLNANISSSLQMVNNQTTTTTNFSNSSSNIQNIPTTFNSMIVEYQTMPLSVSNQTNQLTSIGMHDETMLKLDLEDFVNTLHSEEYRVYMDMNNLVSNSYHSNSIVVNHPSQQHPLTSSSNLPQQQISSLHVNPPPNFVPSSNLLNNPNLSNIANNNLHIISSQQQQLQPININNMQRVVSLNLATIVKIIPISSTMSSSNQPTLTPQLVSNISTTTQKIIPPPPPTSVNIGNNANVDTPREYVIHENEYDRKKTPKSKKRQSIDYCNQKKMEFKMEISTKHPQPNPVQVVVTSSSSVSTPQSNTTPTTNSSSIMMGQYVNNNNNSFYNEPQMDENPEENK</sequence>
<feature type="compositionally biased region" description="Low complexity" evidence="1">
    <location>
        <begin position="50"/>
        <end position="72"/>
    </location>
</feature>
<feature type="compositionally biased region" description="Low complexity" evidence="1">
    <location>
        <begin position="612"/>
        <end position="632"/>
    </location>
</feature>